<proteinExistence type="predicted"/>
<dbReference type="Proteomes" id="UP000319576">
    <property type="component" value="Chromosome"/>
</dbReference>
<keyword evidence="2" id="KW-1185">Reference proteome</keyword>
<dbReference type="RefSeq" id="WP_202920842.1">
    <property type="nucleotide sequence ID" value="NZ_CP036273.1"/>
</dbReference>
<reference evidence="1 2" key="1">
    <citation type="submission" date="2019-02" db="EMBL/GenBank/DDBJ databases">
        <title>Deep-cultivation of Planctomycetes and their phenomic and genomic characterization uncovers novel biology.</title>
        <authorList>
            <person name="Wiegand S."/>
            <person name="Jogler M."/>
            <person name="Boedeker C."/>
            <person name="Pinto D."/>
            <person name="Vollmers J."/>
            <person name="Rivas-Marin E."/>
            <person name="Kohn T."/>
            <person name="Peeters S.H."/>
            <person name="Heuer A."/>
            <person name="Rast P."/>
            <person name="Oberbeckmann S."/>
            <person name="Bunk B."/>
            <person name="Jeske O."/>
            <person name="Meyerdierks A."/>
            <person name="Storesund J.E."/>
            <person name="Kallscheuer N."/>
            <person name="Luecker S."/>
            <person name="Lage O.M."/>
            <person name="Pohl T."/>
            <person name="Merkel B.J."/>
            <person name="Hornburger P."/>
            <person name="Mueller R.-W."/>
            <person name="Bruemmer F."/>
            <person name="Labrenz M."/>
            <person name="Spormann A.M."/>
            <person name="Op den Camp H."/>
            <person name="Overmann J."/>
            <person name="Amann R."/>
            <person name="Jetten M.S.M."/>
            <person name="Mascher T."/>
            <person name="Medema M.H."/>
            <person name="Devos D.P."/>
            <person name="Kaster A.-K."/>
            <person name="Ovreas L."/>
            <person name="Rohde M."/>
            <person name="Galperin M.Y."/>
            <person name="Jogler C."/>
        </authorList>
    </citation>
    <scope>NUCLEOTIDE SEQUENCE [LARGE SCALE GENOMIC DNA]</scope>
    <source>
        <strain evidence="1 2">ETA_A1</strain>
    </source>
</reference>
<dbReference type="EMBL" id="CP036273">
    <property type="protein sequence ID" value="QDU20561.1"/>
    <property type="molecule type" value="Genomic_DNA"/>
</dbReference>
<organism evidence="1 2">
    <name type="scientific">Urbifossiella limnaea</name>
    <dbReference type="NCBI Taxonomy" id="2528023"/>
    <lineage>
        <taxon>Bacteria</taxon>
        <taxon>Pseudomonadati</taxon>
        <taxon>Planctomycetota</taxon>
        <taxon>Planctomycetia</taxon>
        <taxon>Gemmatales</taxon>
        <taxon>Gemmataceae</taxon>
        <taxon>Urbifossiella</taxon>
    </lineage>
</organism>
<evidence type="ECO:0000313" key="2">
    <source>
        <dbReference type="Proteomes" id="UP000319576"/>
    </source>
</evidence>
<sequence>MVWYSSQGDTAIKKQGDVSRKRRLVGSEAKCRWYAKRRAERFAARYWGA</sequence>
<protein>
    <submittedName>
        <fullName evidence="1">Uncharacterized protein</fullName>
    </submittedName>
</protein>
<dbReference type="AlphaFoldDB" id="A0A517XSU7"/>
<dbReference type="KEGG" id="uli:ETAA1_25160"/>
<name>A0A517XSU7_9BACT</name>
<evidence type="ECO:0000313" key="1">
    <source>
        <dbReference type="EMBL" id="QDU20561.1"/>
    </source>
</evidence>
<gene>
    <name evidence="1" type="ORF">ETAA1_25160</name>
</gene>
<accession>A0A517XSU7</accession>